<evidence type="ECO:0000313" key="3">
    <source>
        <dbReference type="Proteomes" id="UP000032141"/>
    </source>
</evidence>
<dbReference type="Proteomes" id="UP000032141">
    <property type="component" value="Chromosome C3"/>
</dbReference>
<protein>
    <submittedName>
        <fullName evidence="2">Uncharacterized protein</fullName>
    </submittedName>
</protein>
<organism evidence="2 3">
    <name type="scientific">Brassica oleracea var. oleracea</name>
    <dbReference type="NCBI Taxonomy" id="109376"/>
    <lineage>
        <taxon>Eukaryota</taxon>
        <taxon>Viridiplantae</taxon>
        <taxon>Streptophyta</taxon>
        <taxon>Embryophyta</taxon>
        <taxon>Tracheophyta</taxon>
        <taxon>Spermatophyta</taxon>
        <taxon>Magnoliopsida</taxon>
        <taxon>eudicotyledons</taxon>
        <taxon>Gunneridae</taxon>
        <taxon>Pentapetalae</taxon>
        <taxon>rosids</taxon>
        <taxon>malvids</taxon>
        <taxon>Brassicales</taxon>
        <taxon>Brassicaceae</taxon>
        <taxon>Brassiceae</taxon>
        <taxon>Brassica</taxon>
    </lineage>
</organism>
<dbReference type="AlphaFoldDB" id="A0A0D3BGT4"/>
<reference evidence="2 3" key="1">
    <citation type="journal article" date="2014" name="Genome Biol.">
        <title>Transcriptome and methylome profiling reveals relics of genome dominance in the mesopolyploid Brassica oleracea.</title>
        <authorList>
            <person name="Parkin I.A."/>
            <person name="Koh C."/>
            <person name="Tang H."/>
            <person name="Robinson S.J."/>
            <person name="Kagale S."/>
            <person name="Clarke W.E."/>
            <person name="Town C.D."/>
            <person name="Nixon J."/>
            <person name="Krishnakumar V."/>
            <person name="Bidwell S.L."/>
            <person name="Denoeud F."/>
            <person name="Belcram H."/>
            <person name="Links M.G."/>
            <person name="Just J."/>
            <person name="Clarke C."/>
            <person name="Bender T."/>
            <person name="Huebert T."/>
            <person name="Mason A.S."/>
            <person name="Pires J.C."/>
            <person name="Barker G."/>
            <person name="Moore J."/>
            <person name="Walley P.G."/>
            <person name="Manoli S."/>
            <person name="Batley J."/>
            <person name="Edwards D."/>
            <person name="Nelson M.N."/>
            <person name="Wang X."/>
            <person name="Paterson A.H."/>
            <person name="King G."/>
            <person name="Bancroft I."/>
            <person name="Chalhoub B."/>
            <person name="Sharpe A.G."/>
        </authorList>
    </citation>
    <scope>NUCLEOTIDE SEQUENCE</scope>
    <source>
        <strain evidence="2 3">cv. TO1000</strain>
    </source>
</reference>
<name>A0A0D3BGT4_BRAOL</name>
<sequence length="143" mass="15800">MDESQNELEKSNATGLNDQKGQPCSWIKLTEFNFCPQHQTFTVATIVSLQQDLMLIQPLFSSYFEHLFIDMKLNIFYFKQEGHNYPGEDPGASDATAAAEQPTSGGSNAKEQLVSAAGNTLFKARSSCSSDGTEDPNIYLNHL</sequence>
<evidence type="ECO:0000256" key="1">
    <source>
        <dbReference type="SAM" id="MobiDB-lite"/>
    </source>
</evidence>
<dbReference type="HOGENOM" id="CLU_1808883_0_0_1"/>
<dbReference type="Gramene" id="Bo3g122090.1">
    <property type="protein sequence ID" value="Bo3g122090.1"/>
    <property type="gene ID" value="Bo3g122090"/>
</dbReference>
<dbReference type="OMA" id="WIKLTEF"/>
<accession>A0A0D3BGT4</accession>
<dbReference type="EnsemblPlants" id="Bo3g122090.1">
    <property type="protein sequence ID" value="Bo3g122090.1"/>
    <property type="gene ID" value="Bo3g122090"/>
</dbReference>
<keyword evidence="3" id="KW-1185">Reference proteome</keyword>
<evidence type="ECO:0000313" key="2">
    <source>
        <dbReference type="EnsemblPlants" id="Bo3g122090.1"/>
    </source>
</evidence>
<proteinExistence type="predicted"/>
<feature type="region of interest" description="Disordered" evidence="1">
    <location>
        <begin position="86"/>
        <end position="110"/>
    </location>
</feature>
<feature type="compositionally biased region" description="Polar residues" evidence="1">
    <location>
        <begin position="101"/>
        <end position="110"/>
    </location>
</feature>
<reference evidence="2" key="2">
    <citation type="submission" date="2015-03" db="UniProtKB">
        <authorList>
            <consortium name="EnsemblPlants"/>
        </authorList>
    </citation>
    <scope>IDENTIFICATION</scope>
</reference>